<dbReference type="GO" id="GO:0016491">
    <property type="term" value="F:oxidoreductase activity"/>
    <property type="evidence" value="ECO:0007669"/>
    <property type="project" value="InterPro"/>
</dbReference>
<protein>
    <submittedName>
        <fullName evidence="2">Uncharacterized protein</fullName>
    </submittedName>
</protein>
<dbReference type="NCBIfam" id="NF041278">
    <property type="entry name" value="CmcJ_NvfI_EfuI"/>
    <property type="match status" value="1"/>
</dbReference>
<dbReference type="EMBL" id="JAPQKN010000004">
    <property type="protein sequence ID" value="KAJ5160565.1"/>
    <property type="molecule type" value="Genomic_DNA"/>
</dbReference>
<evidence type="ECO:0000313" key="3">
    <source>
        <dbReference type="Proteomes" id="UP001149163"/>
    </source>
</evidence>
<dbReference type="Proteomes" id="UP001149163">
    <property type="component" value="Unassembled WGS sequence"/>
</dbReference>
<dbReference type="OrthoDB" id="412788at2759"/>
<gene>
    <name evidence="2" type="ORF">N7482_007569</name>
</gene>
<comment type="similarity">
    <text evidence="1">Belongs to the asaB hydroxylase/desaturase family.</text>
</comment>
<reference evidence="2" key="2">
    <citation type="journal article" date="2023" name="IMA Fungus">
        <title>Comparative genomic study of the Penicillium genus elucidates a diverse pangenome and 15 lateral gene transfer events.</title>
        <authorList>
            <person name="Petersen C."/>
            <person name="Sorensen T."/>
            <person name="Nielsen M.R."/>
            <person name="Sondergaard T.E."/>
            <person name="Sorensen J.L."/>
            <person name="Fitzpatrick D.A."/>
            <person name="Frisvad J.C."/>
            <person name="Nielsen K.L."/>
        </authorList>
    </citation>
    <scope>NUCLEOTIDE SEQUENCE</scope>
    <source>
        <strain evidence="2">IBT 26290</strain>
    </source>
</reference>
<dbReference type="PANTHER" id="PTHR34598">
    <property type="entry name" value="BLL6449 PROTEIN"/>
    <property type="match status" value="1"/>
</dbReference>
<comment type="caution">
    <text evidence="2">The sequence shown here is derived from an EMBL/GenBank/DDBJ whole genome shotgun (WGS) entry which is preliminary data.</text>
</comment>
<sequence length="457" mass="51580">MGFPTSTLLSLIGEIHQSYFASPASYRRLIKSEPSAVQGRVSLAAKHPSALEAIPSATFYLKELVILQKAEFAIKATDAGIMHPQEAQRATAEARTTGDPKPWAQQIMTKASQDARRQPWKSSFAGQEINMLCPQAADIIRAVAPFSFLNLSLLISIVERVYQQPPHQVIMERGAFRYLKWQDLYTIEKPFQVLIDLPNDAEDKRQSNIEFYDGPEVDITDVRGITHGPEIDTHGFTYLQHDSCLEPGHFLDKGMVQSKYLPECEVLLRHILDGVDEVHFFNWLVRDTSSVPAEGKQVDINDPLARVGAARVAHIDQTFESAVDRVYLELPSKAEELLQGRLRLINLWRPINGPVESFPLALCDGRTISPDARVEADRIRRKYTGGTTFVLEEPGQTWYYLSQQQNNEVAMFKNFDSDDDVTKYAPHCSFVPLSQDPSNRPRQSIEVRALVFTYSCT</sequence>
<dbReference type="RefSeq" id="XP_056542123.1">
    <property type="nucleotide sequence ID" value="XM_056689694.1"/>
</dbReference>
<name>A0A9W9LJZ4_9EURO</name>
<evidence type="ECO:0000313" key="2">
    <source>
        <dbReference type="EMBL" id="KAJ5160565.1"/>
    </source>
</evidence>
<dbReference type="InterPro" id="IPR044053">
    <property type="entry name" value="AsaB-like"/>
</dbReference>
<dbReference type="AlphaFoldDB" id="A0A9W9LJZ4"/>
<proteinExistence type="inferred from homology"/>
<evidence type="ECO:0000256" key="1">
    <source>
        <dbReference type="ARBA" id="ARBA00023604"/>
    </source>
</evidence>
<dbReference type="GeneID" id="81428870"/>
<organism evidence="2 3">
    <name type="scientific">Penicillium canariense</name>
    <dbReference type="NCBI Taxonomy" id="189055"/>
    <lineage>
        <taxon>Eukaryota</taxon>
        <taxon>Fungi</taxon>
        <taxon>Dikarya</taxon>
        <taxon>Ascomycota</taxon>
        <taxon>Pezizomycotina</taxon>
        <taxon>Eurotiomycetes</taxon>
        <taxon>Eurotiomycetidae</taxon>
        <taxon>Eurotiales</taxon>
        <taxon>Aspergillaceae</taxon>
        <taxon>Penicillium</taxon>
    </lineage>
</organism>
<keyword evidence="3" id="KW-1185">Reference proteome</keyword>
<dbReference type="PANTHER" id="PTHR34598:SF3">
    <property type="entry name" value="OXIDOREDUCTASE AN1597"/>
    <property type="match status" value="1"/>
</dbReference>
<reference evidence="2" key="1">
    <citation type="submission" date="2022-11" db="EMBL/GenBank/DDBJ databases">
        <authorList>
            <person name="Petersen C."/>
        </authorList>
    </citation>
    <scope>NUCLEOTIDE SEQUENCE</scope>
    <source>
        <strain evidence="2">IBT 26290</strain>
    </source>
</reference>
<accession>A0A9W9LJZ4</accession>